<evidence type="ECO:0000313" key="2">
    <source>
        <dbReference type="EMBL" id="CAD5219218.1"/>
    </source>
</evidence>
<dbReference type="EMBL" id="CAJFDH010000004">
    <property type="protein sequence ID" value="CAD5219218.1"/>
    <property type="molecule type" value="Genomic_DNA"/>
</dbReference>
<feature type="domain" description="DUF7808" evidence="1">
    <location>
        <begin position="44"/>
        <end position="153"/>
    </location>
</feature>
<dbReference type="Proteomes" id="UP000614601">
    <property type="component" value="Unassembled WGS sequence"/>
</dbReference>
<proteinExistence type="predicted"/>
<keyword evidence="3" id="KW-1185">Reference proteome</keyword>
<dbReference type="AlphaFoldDB" id="A0A811KUF3"/>
<organism evidence="2 3">
    <name type="scientific">Bursaphelenchus okinawaensis</name>
    <dbReference type="NCBI Taxonomy" id="465554"/>
    <lineage>
        <taxon>Eukaryota</taxon>
        <taxon>Metazoa</taxon>
        <taxon>Ecdysozoa</taxon>
        <taxon>Nematoda</taxon>
        <taxon>Chromadorea</taxon>
        <taxon>Rhabditida</taxon>
        <taxon>Tylenchina</taxon>
        <taxon>Tylenchomorpha</taxon>
        <taxon>Aphelenchoidea</taxon>
        <taxon>Aphelenchoididae</taxon>
        <taxon>Bursaphelenchus</taxon>
    </lineage>
</organism>
<dbReference type="PANTHER" id="PTHR34493:SF5">
    <property type="entry name" value="WSC DOMAIN-CONTAINING PROTEIN"/>
    <property type="match status" value="1"/>
</dbReference>
<name>A0A811KUF3_9BILA</name>
<sequence length="168" mass="19312">MNKLLIYLYEIGRHSVEISLVMRLLLLLFVLVCSSQQLDKGRRLYTCLLKEADEPSVCNLAFMTANDEHITIADNGCFVERAKNNQLKNYCPLQCRNAENVVVTKQTSEGINDRCVIGDTVGVQRRRNDWFFWRTVECAVLEAQFEIHCSEEQQEPFDVNLDFEGSGL</sequence>
<dbReference type="PANTHER" id="PTHR34493">
    <property type="entry name" value="PROTEIN CBG13422-RELATED"/>
    <property type="match status" value="1"/>
</dbReference>
<reference evidence="2" key="1">
    <citation type="submission" date="2020-09" db="EMBL/GenBank/DDBJ databases">
        <authorList>
            <person name="Kikuchi T."/>
        </authorList>
    </citation>
    <scope>NUCLEOTIDE SEQUENCE</scope>
    <source>
        <strain evidence="2">SH1</strain>
    </source>
</reference>
<accession>A0A811KUF3</accession>
<dbReference type="InterPro" id="IPR056710">
    <property type="entry name" value="DUF7808"/>
</dbReference>
<dbReference type="Pfam" id="PF25096">
    <property type="entry name" value="DUF7808"/>
    <property type="match status" value="1"/>
</dbReference>
<dbReference type="OrthoDB" id="5849460at2759"/>
<evidence type="ECO:0000259" key="1">
    <source>
        <dbReference type="Pfam" id="PF25096"/>
    </source>
</evidence>
<evidence type="ECO:0000313" key="3">
    <source>
        <dbReference type="Proteomes" id="UP000614601"/>
    </source>
</evidence>
<gene>
    <name evidence="2" type="ORF">BOKJ2_LOCUS8334</name>
</gene>
<comment type="caution">
    <text evidence="2">The sequence shown here is derived from an EMBL/GenBank/DDBJ whole genome shotgun (WGS) entry which is preliminary data.</text>
</comment>
<dbReference type="EMBL" id="CAJFCW020000004">
    <property type="protein sequence ID" value="CAG9112389.1"/>
    <property type="molecule type" value="Genomic_DNA"/>
</dbReference>
<protein>
    <recommendedName>
        <fullName evidence="1">DUF7808 domain-containing protein</fullName>
    </recommendedName>
</protein>
<dbReference type="Proteomes" id="UP000783686">
    <property type="component" value="Unassembled WGS sequence"/>
</dbReference>